<dbReference type="EMBL" id="AHMO02000008">
    <property type="protein sequence ID" value="EQA44080.1"/>
    <property type="molecule type" value="Genomic_DNA"/>
</dbReference>
<comment type="caution">
    <text evidence="3">The sequence shown here is derived from an EMBL/GenBank/DDBJ whole genome shotgun (WGS) entry which is preliminary data.</text>
</comment>
<proteinExistence type="inferred from homology"/>
<dbReference type="PANTHER" id="PTHR10625">
    <property type="entry name" value="HISTONE DEACETYLASE HDAC1-RELATED"/>
    <property type="match status" value="1"/>
</dbReference>
<evidence type="ECO:0000313" key="4">
    <source>
        <dbReference type="Proteomes" id="UP000015454"/>
    </source>
</evidence>
<dbReference type="Gene3D" id="3.40.800.20">
    <property type="entry name" value="Histone deacetylase domain"/>
    <property type="match status" value="1"/>
</dbReference>
<dbReference type="PRINTS" id="PR01270">
    <property type="entry name" value="HDASUPER"/>
</dbReference>
<dbReference type="InterPro" id="IPR023801">
    <property type="entry name" value="His_deacetylse_dom"/>
</dbReference>
<gene>
    <name evidence="3" type="ORF">LEP1GSC050_4093</name>
</gene>
<organism evidence="3 4">
    <name type="scientific">Leptospira broomii serovar Hurstbridge str. 5399</name>
    <dbReference type="NCBI Taxonomy" id="1049789"/>
    <lineage>
        <taxon>Bacteria</taxon>
        <taxon>Pseudomonadati</taxon>
        <taxon>Spirochaetota</taxon>
        <taxon>Spirochaetia</taxon>
        <taxon>Leptospirales</taxon>
        <taxon>Leptospiraceae</taxon>
        <taxon>Leptospira</taxon>
    </lineage>
</organism>
<evidence type="ECO:0000313" key="3">
    <source>
        <dbReference type="EMBL" id="EQA44080.1"/>
    </source>
</evidence>
<evidence type="ECO:0000256" key="1">
    <source>
        <dbReference type="ARBA" id="ARBA00005947"/>
    </source>
</evidence>
<comment type="similarity">
    <text evidence="1">Belongs to the histone deacetylase family.</text>
</comment>
<protein>
    <submittedName>
        <fullName evidence="3">Histone deacetylase family protein</fullName>
    </submittedName>
</protein>
<sequence length="339" mass="37682">MWSSSLIFNIEPDQFNLSQNIPISKKNRRKQMNFGYAYEDIFLQHDTGEYHPERPERLEAIMNRLIKTSYFKNLTHISPEKLPEELILSAHNRTYQERFVAIEGKRGGFDGDTPFSPKSFEAALLAAGSGVSLAKQILSEDLDSGIALIRPPGHHAETGRAMGFCLLNNIAITAHYLLNRNIRRVYILDWDVHHGNGTQEIFYDSDKVFFTSLHQYPFYPGSGSAREIGSGQGLGFTLNIPLPGSSSNSDYLQAFQEKVIPSILEFEPEFLLISAGFDAHKQDPLGGMSLSTNAFSEFTRLAKEAASQSGSKIISFLEGGYDLQALAESVEAHIAVLAS</sequence>
<dbReference type="SUPFAM" id="SSF52768">
    <property type="entry name" value="Arginase/deacetylase"/>
    <property type="match status" value="1"/>
</dbReference>
<dbReference type="CDD" id="cd09992">
    <property type="entry name" value="HDAC_classII"/>
    <property type="match status" value="1"/>
</dbReference>
<dbReference type="InterPro" id="IPR037138">
    <property type="entry name" value="His_deacetylse_dom_sf"/>
</dbReference>
<name>T0EZ12_9LEPT</name>
<dbReference type="PANTHER" id="PTHR10625:SF10">
    <property type="entry name" value="HISTONE DEACETYLASE HDAC1"/>
    <property type="match status" value="1"/>
</dbReference>
<feature type="domain" description="Histone deacetylase" evidence="2">
    <location>
        <begin position="51"/>
        <end position="337"/>
    </location>
</feature>
<dbReference type="AlphaFoldDB" id="T0EZ12"/>
<reference evidence="3" key="1">
    <citation type="submission" date="2013-05" db="EMBL/GenBank/DDBJ databases">
        <authorList>
            <person name="Harkins D.M."/>
            <person name="Durkin A.S."/>
            <person name="Brinkac L.M."/>
            <person name="Haft D.H."/>
            <person name="Selengut J.D."/>
            <person name="Sanka R."/>
            <person name="DePew J."/>
            <person name="Purushe J."/>
            <person name="Hartskeerl R.A."/>
            <person name="Ahmed A."/>
            <person name="van der Linden H."/>
            <person name="Goris M.G.A."/>
            <person name="Vinetz J.M."/>
            <person name="Sutton G.G."/>
            <person name="Nierman W.C."/>
            <person name="Fouts D.E."/>
        </authorList>
    </citation>
    <scope>NUCLEOTIDE SEQUENCE [LARGE SCALE GENOMIC DNA]</scope>
    <source>
        <strain evidence="3">5399</strain>
    </source>
</reference>
<dbReference type="Proteomes" id="UP000015454">
    <property type="component" value="Unassembled WGS sequence"/>
</dbReference>
<accession>T0EZ12</accession>
<keyword evidence="4" id="KW-1185">Reference proteome</keyword>
<dbReference type="InterPro" id="IPR000286">
    <property type="entry name" value="HDACs"/>
</dbReference>
<dbReference type="GO" id="GO:0040029">
    <property type="term" value="P:epigenetic regulation of gene expression"/>
    <property type="evidence" value="ECO:0007669"/>
    <property type="project" value="TreeGrafter"/>
</dbReference>
<evidence type="ECO:0000259" key="2">
    <source>
        <dbReference type="Pfam" id="PF00850"/>
    </source>
</evidence>
<dbReference type="STRING" id="1049789.LEP1GSC050_4093"/>
<dbReference type="Pfam" id="PF00850">
    <property type="entry name" value="Hist_deacetyl"/>
    <property type="match status" value="1"/>
</dbReference>
<dbReference type="InterPro" id="IPR023696">
    <property type="entry name" value="Ureohydrolase_dom_sf"/>
</dbReference>
<dbReference type="GO" id="GO:0004407">
    <property type="term" value="F:histone deacetylase activity"/>
    <property type="evidence" value="ECO:0007669"/>
    <property type="project" value="TreeGrafter"/>
</dbReference>